<comment type="caution">
    <text evidence="1">The sequence shown here is derived from an EMBL/GenBank/DDBJ whole genome shotgun (WGS) entry which is preliminary data.</text>
</comment>
<evidence type="ECO:0000313" key="1">
    <source>
        <dbReference type="EMBL" id="MXO95131.1"/>
    </source>
</evidence>
<dbReference type="Pfam" id="PF13489">
    <property type="entry name" value="Methyltransf_23"/>
    <property type="match status" value="1"/>
</dbReference>
<dbReference type="Proteomes" id="UP000432727">
    <property type="component" value="Unassembled WGS sequence"/>
</dbReference>
<evidence type="ECO:0000313" key="2">
    <source>
        <dbReference type="Proteomes" id="UP000432727"/>
    </source>
</evidence>
<name>A0A6I4TJG4_9SPHN</name>
<sequence length="209" mass="23108">MAIGPTVRRLFGKYEPQIAALYRSIYIDLDDYIGQIERWVKNPKRILEIGAGEGAVTERLAEAFPNASITGIDITDNVGRLYAGPTGKVTFEQKTVQEVAASQPGSYDFVILSDVLHHVPINLRPEILSSARQCLSKDGLMIFKDWGRARTPIHLMCLASDRYLTGDDVSFLTATEAEKLLAYHFGASAIADRTTIAPWSNNYAFLING</sequence>
<dbReference type="RefSeq" id="WP_160594462.1">
    <property type="nucleotide sequence ID" value="NZ_WTYI01000001.1"/>
</dbReference>
<dbReference type="OrthoDB" id="5449367at2"/>
<dbReference type="GO" id="GO:0008168">
    <property type="term" value="F:methyltransferase activity"/>
    <property type="evidence" value="ECO:0007669"/>
    <property type="project" value="UniProtKB-KW"/>
</dbReference>
<proteinExistence type="predicted"/>
<dbReference type="EMBL" id="WTYI01000001">
    <property type="protein sequence ID" value="MXO95131.1"/>
    <property type="molecule type" value="Genomic_DNA"/>
</dbReference>
<accession>A0A6I4TJG4</accession>
<keyword evidence="2" id="KW-1185">Reference proteome</keyword>
<protein>
    <submittedName>
        <fullName evidence="1">Methyltransferase domain-containing protein</fullName>
    </submittedName>
</protein>
<reference evidence="1 2" key="1">
    <citation type="submission" date="2019-12" db="EMBL/GenBank/DDBJ databases">
        <title>Genomic-based taxomic classification of the family Erythrobacteraceae.</title>
        <authorList>
            <person name="Xu L."/>
        </authorList>
    </citation>
    <scope>NUCLEOTIDE SEQUENCE [LARGE SCALE GENOMIC DNA]</scope>
    <source>
        <strain evidence="1 2">JCM 12189</strain>
    </source>
</reference>
<keyword evidence="1" id="KW-0489">Methyltransferase</keyword>
<dbReference type="InterPro" id="IPR029063">
    <property type="entry name" value="SAM-dependent_MTases_sf"/>
</dbReference>
<dbReference type="PANTHER" id="PTHR43861:SF1">
    <property type="entry name" value="TRANS-ACONITATE 2-METHYLTRANSFERASE"/>
    <property type="match status" value="1"/>
</dbReference>
<dbReference type="CDD" id="cd02440">
    <property type="entry name" value="AdoMet_MTases"/>
    <property type="match status" value="1"/>
</dbReference>
<dbReference type="AlphaFoldDB" id="A0A6I4TJG4"/>
<dbReference type="Gene3D" id="3.40.50.150">
    <property type="entry name" value="Vaccinia Virus protein VP39"/>
    <property type="match status" value="1"/>
</dbReference>
<organism evidence="1 2">
    <name type="scientific">Qipengyuania aquimaris</name>
    <dbReference type="NCBI Taxonomy" id="255984"/>
    <lineage>
        <taxon>Bacteria</taxon>
        <taxon>Pseudomonadati</taxon>
        <taxon>Pseudomonadota</taxon>
        <taxon>Alphaproteobacteria</taxon>
        <taxon>Sphingomonadales</taxon>
        <taxon>Erythrobacteraceae</taxon>
        <taxon>Qipengyuania</taxon>
    </lineage>
</organism>
<dbReference type="GO" id="GO:0032259">
    <property type="term" value="P:methylation"/>
    <property type="evidence" value="ECO:0007669"/>
    <property type="project" value="UniProtKB-KW"/>
</dbReference>
<gene>
    <name evidence="1" type="ORF">GRI34_01705</name>
</gene>
<dbReference type="SUPFAM" id="SSF53335">
    <property type="entry name" value="S-adenosyl-L-methionine-dependent methyltransferases"/>
    <property type="match status" value="1"/>
</dbReference>
<keyword evidence="1" id="KW-0808">Transferase</keyword>
<dbReference type="PANTHER" id="PTHR43861">
    <property type="entry name" value="TRANS-ACONITATE 2-METHYLTRANSFERASE-RELATED"/>
    <property type="match status" value="1"/>
</dbReference>